<evidence type="ECO:0000259" key="3">
    <source>
        <dbReference type="PROSITE" id="PS50897"/>
    </source>
</evidence>
<name>A0AAW1IVA4_POPJA</name>
<feature type="region of interest" description="Disordered" evidence="2">
    <location>
        <begin position="59"/>
        <end position="79"/>
    </location>
</feature>
<feature type="coiled-coil region" evidence="1">
    <location>
        <begin position="88"/>
        <end position="158"/>
    </location>
</feature>
<evidence type="ECO:0000313" key="5">
    <source>
        <dbReference type="Proteomes" id="UP001458880"/>
    </source>
</evidence>
<proteinExistence type="predicted"/>
<sequence length="161" mass="18821">MDETMPTTSIVANIVVAADSEQVLIPAEEGISSVETLADNNVKNVNWIGWTPRKLKRPLPTKLVSSKRKPPSNHSVNEKYCDISKKRMELVELQYRVAEQDIQLKELELKLKEQQYLNAVRENERLEEQDIQLKELELKLKEQQYLNAVRENERLEEKHKK</sequence>
<organism evidence="4 5">
    <name type="scientific">Popillia japonica</name>
    <name type="common">Japanese beetle</name>
    <dbReference type="NCBI Taxonomy" id="7064"/>
    <lineage>
        <taxon>Eukaryota</taxon>
        <taxon>Metazoa</taxon>
        <taxon>Ecdysozoa</taxon>
        <taxon>Arthropoda</taxon>
        <taxon>Hexapoda</taxon>
        <taxon>Insecta</taxon>
        <taxon>Pterygota</taxon>
        <taxon>Neoptera</taxon>
        <taxon>Endopterygota</taxon>
        <taxon>Coleoptera</taxon>
        <taxon>Polyphaga</taxon>
        <taxon>Scarabaeiformia</taxon>
        <taxon>Scarabaeidae</taxon>
        <taxon>Rutelinae</taxon>
        <taxon>Popillia</taxon>
    </lineage>
</organism>
<dbReference type="Proteomes" id="UP001458880">
    <property type="component" value="Unassembled WGS sequence"/>
</dbReference>
<protein>
    <recommendedName>
        <fullName evidence="3">CTLH domain-containing protein</fullName>
    </recommendedName>
</protein>
<keyword evidence="1" id="KW-0175">Coiled coil</keyword>
<comment type="caution">
    <text evidence="4">The sequence shown here is derived from an EMBL/GenBank/DDBJ whole genome shotgun (WGS) entry which is preliminary data.</text>
</comment>
<feature type="compositionally biased region" description="Basic residues" evidence="2">
    <location>
        <begin position="59"/>
        <end position="71"/>
    </location>
</feature>
<dbReference type="EMBL" id="JASPKY010000533">
    <property type="protein sequence ID" value="KAK9693681.1"/>
    <property type="molecule type" value="Genomic_DNA"/>
</dbReference>
<feature type="domain" description="CTLH" evidence="3">
    <location>
        <begin position="103"/>
        <end position="156"/>
    </location>
</feature>
<accession>A0AAW1IVA4</accession>
<keyword evidence="5" id="KW-1185">Reference proteome</keyword>
<dbReference type="AlphaFoldDB" id="A0AAW1IVA4"/>
<gene>
    <name evidence="4" type="ORF">QE152_g34029</name>
</gene>
<dbReference type="InterPro" id="IPR006595">
    <property type="entry name" value="CTLH_C"/>
</dbReference>
<evidence type="ECO:0000256" key="1">
    <source>
        <dbReference type="SAM" id="Coils"/>
    </source>
</evidence>
<evidence type="ECO:0000256" key="2">
    <source>
        <dbReference type="SAM" id="MobiDB-lite"/>
    </source>
</evidence>
<evidence type="ECO:0000313" key="4">
    <source>
        <dbReference type="EMBL" id="KAK9693681.1"/>
    </source>
</evidence>
<reference evidence="4 5" key="1">
    <citation type="journal article" date="2024" name="BMC Genomics">
        <title>De novo assembly and annotation of Popillia japonica's genome with initial clues to its potential as an invasive pest.</title>
        <authorList>
            <person name="Cucini C."/>
            <person name="Boschi S."/>
            <person name="Funari R."/>
            <person name="Cardaioli E."/>
            <person name="Iannotti N."/>
            <person name="Marturano G."/>
            <person name="Paoli F."/>
            <person name="Bruttini M."/>
            <person name="Carapelli A."/>
            <person name="Frati F."/>
            <person name="Nardi F."/>
        </authorList>
    </citation>
    <scope>NUCLEOTIDE SEQUENCE [LARGE SCALE GENOMIC DNA]</scope>
    <source>
        <strain evidence="4">DMR45628</strain>
    </source>
</reference>
<dbReference type="PROSITE" id="PS50897">
    <property type="entry name" value="CTLH"/>
    <property type="match status" value="1"/>
</dbReference>